<dbReference type="PANTHER" id="PTHR11042">
    <property type="entry name" value="EUKARYOTIC TRANSLATION INITIATION FACTOR 2-ALPHA KINASE EIF2-ALPHA KINASE -RELATED"/>
    <property type="match status" value="1"/>
</dbReference>
<dbReference type="InterPro" id="IPR008271">
    <property type="entry name" value="Ser/Thr_kinase_AS"/>
</dbReference>
<sequence>MAPTKTDYATIQNDEIEALRSIYMDDFVEEEAKTGAWNKPSDRAFSIKLRPSGDGDDRGLTLYVSFPPTYYNTEPRLRLGFGPNLRPKSRAAAQDVLKEKPRTLIGSEMIYEIASTLQDVLGEIPLDVPTLEEERVAREESARLLATEAERRRKEKELEAQHEEEKLLQGLVKQRASRHEKRENRPSIAPLNVDIEETLPGVLTFERTPCNTRDPDGRIVTVNSVYKKVLYRQGPICNVSTVQPFRDIEVENTHENSPFLILKECNIALLNGNEPEMRRAIQNLESKLQFHTDLKSHQSITNPLNFSIERTSADESSTSSNGWTVSILMRLADRRSLREALDITDKLDVKIVRTWSIRLIEGLQHYHRHGSAHGSLHLNNILLEEGDTEMGDHRKVTVVKLSDGGFQHDLYVLRRGSTAQHWPINWTSPEAISKTLGADPIPATDIWDFGLCFLQMAFGLGVLSDHQSPTTFLEEVPLTKSLEAMLRQIFSNDTKKRPSAWDLLHFEFFRNDDALFARTASSLERSILGGSFLEFVDSHRLYPRRDSHTGASSSRYTTEFVEEGRLGRGGFGEVFRARNKVDGQPYAIKKIKARSKSALDPVLSEVTVLSRLNHPHVVRYYAAWIDDQVFTQRDMSIYSEDEYSSSVSNDGGRHILPTSSRGLDFISSNNAGVVFADDEADEGSSTEGEEEDDSDKGEEDLAIASAGNDYGVEAEGGYHSQYSTVLYIQMEYCKPETLRDLINSRLHTNVTECWRLFRQIVQGLVHIHALSIVHRDLKPENIFIDSDGDVRIGDFGLARPGDYGNPVNTARKEAGEAVGSFTRDVGTASYVAPEVRSAGNGKYNEKADMYSLGIILLEMSVPFPTGMERAETLERVHKEDHTLPLALSVPEKSTQAKIFLSLIQQKPSARPSSSALLNSGEIPVQDEDESFRTARRLLSDRSSHYRTQFIENLFAKSQIIDGRSNAIGSITADPMQKITLLEDARAMSRSLPNDLDLQSMVKETLISVFRLHGAAERTDSPVLFPYNHLYPSEDVVQFLNRNGKIMQLPYDLILPNAMLLAQHSRPEHKTFIFENVYRVDQFRDQPKIFGEVNFDIVSGNSLNFAVGEAEMLKVVDEILDTFPNLSSVQMCYHINHSHILENILNFCNVESSKRPAAKETISKLHTGEWTWAKVRYELRGPSIAIAATSLDELERFDFRDNWDKAIPKLRSLLGNTVNLEAAFAHLQAVIIHAVRFGVKRKIYFSPLSSYNEKFYRGNMLFQCIYDQKKRSVFAAGGRYDQLVRDHQPITSRKHRVHVVGFQLAWTGLCADMMRWLKKAAKSKAKRRPQHLLYSTWRKRRSDVVVDSFDQGLLDSVGINILNELWANSISAELAESNADEGVDSLRTKTEDTAENHSWVILIKSEELVKVKSTDRKDETEVRVSELAGHLRTEIRERDRLEGRASKASMLRQPSQQDIIGPEKDREVDVKVLMSQTKGKKVNRKTVVEEAQQHKAEYLQSCADSPIVAIETKDEIFEGIIDTRLSDPESWRKFIQNAPPGERQYLGQLQNLLKAMAKEAKDGASMAIVYNFRTKACISYNLGKAT</sequence>
<dbReference type="CDD" id="cd23823">
    <property type="entry name" value="RWD_GCN2"/>
    <property type="match status" value="1"/>
</dbReference>
<comment type="catalytic activity">
    <reaction evidence="9">
        <text>L-seryl-[protein] + ATP = O-phospho-L-seryl-[protein] + ADP + H(+)</text>
        <dbReference type="Rhea" id="RHEA:17989"/>
        <dbReference type="Rhea" id="RHEA-COMP:9863"/>
        <dbReference type="Rhea" id="RHEA-COMP:11604"/>
        <dbReference type="ChEBI" id="CHEBI:15378"/>
        <dbReference type="ChEBI" id="CHEBI:29999"/>
        <dbReference type="ChEBI" id="CHEBI:30616"/>
        <dbReference type="ChEBI" id="CHEBI:83421"/>
        <dbReference type="ChEBI" id="CHEBI:456216"/>
        <dbReference type="EC" id="2.7.11.1"/>
    </reaction>
</comment>
<dbReference type="CDD" id="cd14046">
    <property type="entry name" value="STKc_EIF2AK4_GCN2_rpt2"/>
    <property type="match status" value="1"/>
</dbReference>
<dbReference type="EMBL" id="JBEFKJ010000032">
    <property type="protein sequence ID" value="KAL2038525.1"/>
    <property type="molecule type" value="Genomic_DNA"/>
</dbReference>
<dbReference type="Pfam" id="PF12745">
    <property type="entry name" value="HGTP_anticodon2"/>
    <property type="match status" value="1"/>
</dbReference>
<keyword evidence="5" id="KW-0418">Kinase</keyword>
<feature type="binding site" evidence="10">
    <location>
        <position position="590"/>
    </location>
    <ligand>
        <name>ATP</name>
        <dbReference type="ChEBI" id="CHEBI:30616"/>
    </ligand>
</feature>
<dbReference type="Proteomes" id="UP001590950">
    <property type="component" value="Unassembled WGS sequence"/>
</dbReference>
<feature type="domain" description="RWD" evidence="14">
    <location>
        <begin position="14"/>
        <end position="124"/>
    </location>
</feature>
<dbReference type="SUPFAM" id="SSF54495">
    <property type="entry name" value="UBC-like"/>
    <property type="match status" value="1"/>
</dbReference>
<evidence type="ECO:0000256" key="1">
    <source>
        <dbReference type="ARBA" id="ARBA00012513"/>
    </source>
</evidence>
<evidence type="ECO:0000259" key="13">
    <source>
        <dbReference type="PROSITE" id="PS50011"/>
    </source>
</evidence>
<proteinExistence type="inferred from homology"/>
<evidence type="ECO:0000256" key="2">
    <source>
        <dbReference type="ARBA" id="ARBA00022527"/>
    </source>
</evidence>
<name>A0ABR3ZY20_9LECA</name>
<evidence type="ECO:0000256" key="4">
    <source>
        <dbReference type="ARBA" id="ARBA00022741"/>
    </source>
</evidence>
<dbReference type="InterPro" id="IPR006575">
    <property type="entry name" value="RWD_dom"/>
</dbReference>
<evidence type="ECO:0000313" key="16">
    <source>
        <dbReference type="Proteomes" id="UP001590950"/>
    </source>
</evidence>
<evidence type="ECO:0000256" key="9">
    <source>
        <dbReference type="ARBA" id="ARBA00048679"/>
    </source>
</evidence>
<dbReference type="Gene3D" id="3.30.200.20">
    <property type="entry name" value="Phosphorylase Kinase, domain 1"/>
    <property type="match status" value="1"/>
</dbReference>
<comment type="catalytic activity">
    <reaction evidence="8">
        <text>L-threonyl-[protein] + ATP = O-phospho-L-threonyl-[protein] + ADP + H(+)</text>
        <dbReference type="Rhea" id="RHEA:46608"/>
        <dbReference type="Rhea" id="RHEA-COMP:11060"/>
        <dbReference type="Rhea" id="RHEA-COMP:11605"/>
        <dbReference type="ChEBI" id="CHEBI:15378"/>
        <dbReference type="ChEBI" id="CHEBI:30013"/>
        <dbReference type="ChEBI" id="CHEBI:30616"/>
        <dbReference type="ChEBI" id="CHEBI:61977"/>
        <dbReference type="ChEBI" id="CHEBI:456216"/>
        <dbReference type="EC" id="2.7.11.1"/>
    </reaction>
</comment>
<dbReference type="PANTHER" id="PTHR11042:SF136">
    <property type="entry name" value="EIF-2-ALPHA KINASE GCN2"/>
    <property type="match status" value="1"/>
</dbReference>
<evidence type="ECO:0000259" key="14">
    <source>
        <dbReference type="PROSITE" id="PS50908"/>
    </source>
</evidence>
<dbReference type="InterPro" id="IPR011009">
    <property type="entry name" value="Kinase-like_dom_sf"/>
</dbReference>
<dbReference type="PIRSF" id="PIRSF000660">
    <property type="entry name" value="Ser/Thr_PK_GCN2"/>
    <property type="match status" value="1"/>
</dbReference>
<feature type="domain" description="Protein kinase" evidence="13">
    <location>
        <begin position="225"/>
        <end position="509"/>
    </location>
</feature>
<feature type="region of interest" description="Disordered" evidence="12">
    <location>
        <begin position="676"/>
        <end position="698"/>
    </location>
</feature>
<evidence type="ECO:0000256" key="7">
    <source>
        <dbReference type="ARBA" id="ARBA00037982"/>
    </source>
</evidence>
<evidence type="ECO:0000256" key="3">
    <source>
        <dbReference type="ARBA" id="ARBA00022679"/>
    </source>
</evidence>
<dbReference type="PROSITE" id="PS50011">
    <property type="entry name" value="PROTEIN_KINASE_DOM"/>
    <property type="match status" value="2"/>
</dbReference>
<evidence type="ECO:0000256" key="8">
    <source>
        <dbReference type="ARBA" id="ARBA00047899"/>
    </source>
</evidence>
<evidence type="ECO:0000256" key="12">
    <source>
        <dbReference type="SAM" id="MobiDB-lite"/>
    </source>
</evidence>
<keyword evidence="6 10" id="KW-0067">ATP-binding</keyword>
<dbReference type="Gene3D" id="3.40.50.800">
    <property type="entry name" value="Anticodon-binding domain"/>
    <property type="match status" value="1"/>
</dbReference>
<dbReference type="InterPro" id="IPR050339">
    <property type="entry name" value="CC_SR_Kinase"/>
</dbReference>
<dbReference type="InterPro" id="IPR045864">
    <property type="entry name" value="aa-tRNA-synth_II/BPL/LPL"/>
</dbReference>
<keyword evidence="3" id="KW-0808">Transferase</keyword>
<evidence type="ECO:0000256" key="5">
    <source>
        <dbReference type="ARBA" id="ARBA00022777"/>
    </source>
</evidence>
<dbReference type="SMART" id="SM00591">
    <property type="entry name" value="RWD"/>
    <property type="match status" value="1"/>
</dbReference>
<protein>
    <recommendedName>
        <fullName evidence="1">non-specific serine/threonine protein kinase</fullName>
        <ecNumber evidence="1">2.7.11.1</ecNumber>
    </recommendedName>
</protein>
<evidence type="ECO:0000256" key="11">
    <source>
        <dbReference type="SAM" id="Coils"/>
    </source>
</evidence>
<evidence type="ECO:0000256" key="10">
    <source>
        <dbReference type="PROSITE-ProRule" id="PRU10141"/>
    </source>
</evidence>
<dbReference type="SUPFAM" id="SSF55681">
    <property type="entry name" value="Class II aaRS and biotin synthetases"/>
    <property type="match status" value="1"/>
</dbReference>
<comment type="caution">
    <text evidence="15">The sequence shown here is derived from an EMBL/GenBank/DDBJ whole genome shotgun (WGS) entry which is preliminary data.</text>
</comment>
<dbReference type="Gene3D" id="1.10.510.10">
    <property type="entry name" value="Transferase(Phosphotransferase) domain 1"/>
    <property type="match status" value="2"/>
</dbReference>
<reference evidence="15 16" key="1">
    <citation type="submission" date="2024-09" db="EMBL/GenBank/DDBJ databases">
        <title>Rethinking Asexuality: The Enigmatic Case of Functional Sexual Genes in Lepraria (Stereocaulaceae).</title>
        <authorList>
            <person name="Doellman M."/>
            <person name="Sun Y."/>
            <person name="Barcenas-Pena A."/>
            <person name="Lumbsch H.T."/>
            <person name="Grewe F."/>
        </authorList>
    </citation>
    <scope>NUCLEOTIDE SEQUENCE [LARGE SCALE GENOMIC DNA]</scope>
    <source>
        <strain evidence="15 16">Mercado 3170</strain>
    </source>
</reference>
<dbReference type="InterPro" id="IPR017441">
    <property type="entry name" value="Protein_kinase_ATP_BS"/>
</dbReference>
<dbReference type="Pfam" id="PF05773">
    <property type="entry name" value="RWD"/>
    <property type="match status" value="1"/>
</dbReference>
<accession>A0ABR3ZY20</accession>
<dbReference type="Pfam" id="PF00069">
    <property type="entry name" value="Pkinase"/>
    <property type="match status" value="3"/>
</dbReference>
<dbReference type="InterPro" id="IPR000719">
    <property type="entry name" value="Prot_kinase_dom"/>
</dbReference>
<dbReference type="Gene3D" id="3.30.930.10">
    <property type="entry name" value="Bira Bifunctional Protein, Domain 2"/>
    <property type="match status" value="1"/>
</dbReference>
<feature type="coiled-coil region" evidence="11">
    <location>
        <begin position="137"/>
        <end position="166"/>
    </location>
</feature>
<keyword evidence="4 10" id="KW-0547">Nucleotide-binding</keyword>
<comment type="similarity">
    <text evidence="7">Belongs to the protein kinase superfamily. Ser/Thr protein kinase family. GCN2 subfamily.</text>
</comment>
<dbReference type="InterPro" id="IPR016255">
    <property type="entry name" value="Gcn2"/>
</dbReference>
<feature type="domain" description="Protein kinase" evidence="13">
    <location>
        <begin position="560"/>
        <end position="931"/>
    </location>
</feature>
<dbReference type="InterPro" id="IPR016135">
    <property type="entry name" value="UBQ-conjugating_enzyme/RWD"/>
</dbReference>
<dbReference type="CDD" id="cd14012">
    <property type="entry name" value="PK_eIF2AK_GCN2_rpt1"/>
    <property type="match status" value="1"/>
</dbReference>
<dbReference type="SMART" id="SM00220">
    <property type="entry name" value="S_TKc"/>
    <property type="match status" value="1"/>
</dbReference>
<keyword evidence="11" id="KW-0175">Coiled coil</keyword>
<dbReference type="PROSITE" id="PS50908">
    <property type="entry name" value="RWD"/>
    <property type="match status" value="1"/>
</dbReference>
<dbReference type="EC" id="2.7.11.1" evidence="1"/>
<dbReference type="PROSITE" id="PS00108">
    <property type="entry name" value="PROTEIN_KINASE_ST"/>
    <property type="match status" value="1"/>
</dbReference>
<dbReference type="Gene3D" id="3.10.110.10">
    <property type="entry name" value="Ubiquitin Conjugating Enzyme"/>
    <property type="match status" value="1"/>
</dbReference>
<dbReference type="InterPro" id="IPR036621">
    <property type="entry name" value="Anticodon-bd_dom_sf"/>
</dbReference>
<dbReference type="SUPFAM" id="SSF56112">
    <property type="entry name" value="Protein kinase-like (PK-like)"/>
    <property type="match status" value="2"/>
</dbReference>
<dbReference type="PROSITE" id="PS00107">
    <property type="entry name" value="PROTEIN_KINASE_ATP"/>
    <property type="match status" value="1"/>
</dbReference>
<keyword evidence="2" id="KW-0723">Serine/threonine-protein kinase</keyword>
<gene>
    <name evidence="15" type="ORF">N7G274_008864</name>
</gene>
<keyword evidence="16" id="KW-1185">Reference proteome</keyword>
<evidence type="ECO:0000313" key="15">
    <source>
        <dbReference type="EMBL" id="KAL2038525.1"/>
    </source>
</evidence>
<organism evidence="15 16">
    <name type="scientific">Stereocaulon virgatum</name>
    <dbReference type="NCBI Taxonomy" id="373712"/>
    <lineage>
        <taxon>Eukaryota</taxon>
        <taxon>Fungi</taxon>
        <taxon>Dikarya</taxon>
        <taxon>Ascomycota</taxon>
        <taxon>Pezizomycotina</taxon>
        <taxon>Lecanoromycetes</taxon>
        <taxon>OSLEUM clade</taxon>
        <taxon>Lecanoromycetidae</taxon>
        <taxon>Lecanorales</taxon>
        <taxon>Lecanorineae</taxon>
        <taxon>Stereocaulaceae</taxon>
        <taxon>Stereocaulon</taxon>
    </lineage>
</organism>
<dbReference type="InterPro" id="IPR024435">
    <property type="entry name" value="HisRS-related_dom"/>
</dbReference>
<evidence type="ECO:0000256" key="6">
    <source>
        <dbReference type="ARBA" id="ARBA00022840"/>
    </source>
</evidence>